<reference evidence="3 4" key="1">
    <citation type="journal article" date="2016" name="Front. Microbiol.">
        <title>Genomic Resource of Rice Seed Associated Bacteria.</title>
        <authorList>
            <person name="Midha S."/>
            <person name="Bansal K."/>
            <person name="Sharma S."/>
            <person name="Kumar N."/>
            <person name="Patil P.P."/>
            <person name="Chaudhry V."/>
            <person name="Patil P.B."/>
        </authorList>
    </citation>
    <scope>NUCLEOTIDE SEQUENCE [LARGE SCALE GENOMIC DNA]</scope>
    <source>
        <strain evidence="3 4">NS263</strain>
    </source>
</reference>
<accession>A0ABR5S762</accession>
<sequence length="223" mass="23577">MPATVFFDVNETLSDTAPVLPVLHDLGAHGTTPSSWLAATLRDGFALSTTTGARPFPEVARQTLTGLLAAEPDLDGPVDAAVERVMSVFGDLTVHEDVVDGVRRLVAADHRLVALSNGTADYAGSLLRRAGIADAFHAVLSVDAVGAWKPDRRTYDHAASVTGTAPADAVLVAVHPWDLHGARAAGFRTVHVDRSRTPWPRVFDAPDATVRSLADLATVLHVL</sequence>
<evidence type="ECO:0008006" key="5">
    <source>
        <dbReference type="Google" id="ProtNLM"/>
    </source>
</evidence>
<evidence type="ECO:0000256" key="1">
    <source>
        <dbReference type="ARBA" id="ARBA00008106"/>
    </source>
</evidence>
<dbReference type="Proteomes" id="UP000078335">
    <property type="component" value="Unassembled WGS sequence"/>
</dbReference>
<evidence type="ECO:0000256" key="2">
    <source>
        <dbReference type="ARBA" id="ARBA00022801"/>
    </source>
</evidence>
<dbReference type="RefSeq" id="WP_058728965.1">
    <property type="nucleotide sequence ID" value="NZ_LDRB01000040.1"/>
</dbReference>
<dbReference type="SUPFAM" id="SSF56784">
    <property type="entry name" value="HAD-like"/>
    <property type="match status" value="1"/>
</dbReference>
<dbReference type="EMBL" id="LDRB01000040">
    <property type="protein sequence ID" value="KTR39924.1"/>
    <property type="molecule type" value="Genomic_DNA"/>
</dbReference>
<dbReference type="PRINTS" id="PR00413">
    <property type="entry name" value="HADHALOGNASE"/>
</dbReference>
<dbReference type="InterPro" id="IPR006328">
    <property type="entry name" value="2-HAD"/>
</dbReference>
<comment type="similarity">
    <text evidence="1">Belongs to the HAD-like hydrolase superfamily. S-2-haloalkanoic acid dehalogenase family.</text>
</comment>
<dbReference type="InterPro" id="IPR036412">
    <property type="entry name" value="HAD-like_sf"/>
</dbReference>
<dbReference type="Pfam" id="PF00702">
    <property type="entry name" value="Hydrolase"/>
    <property type="match status" value="1"/>
</dbReference>
<protein>
    <recommendedName>
        <fullName evidence="5">Haloacid dehalogenase</fullName>
    </recommendedName>
</protein>
<dbReference type="Gene3D" id="3.40.50.1000">
    <property type="entry name" value="HAD superfamily/HAD-like"/>
    <property type="match status" value="1"/>
</dbReference>
<dbReference type="PANTHER" id="PTHR43316">
    <property type="entry name" value="HYDROLASE, HALOACID DELAHOGENASE-RELATED"/>
    <property type="match status" value="1"/>
</dbReference>
<dbReference type="NCBIfam" id="TIGR01428">
    <property type="entry name" value="HAD_type_II"/>
    <property type="match status" value="1"/>
</dbReference>
<dbReference type="Gene3D" id="1.10.150.240">
    <property type="entry name" value="Putative phosphatase, domain 2"/>
    <property type="match status" value="1"/>
</dbReference>
<organism evidence="3 4">
    <name type="scientific">Curtobacterium oceanosedimentum</name>
    <dbReference type="NCBI Taxonomy" id="465820"/>
    <lineage>
        <taxon>Bacteria</taxon>
        <taxon>Bacillati</taxon>
        <taxon>Actinomycetota</taxon>
        <taxon>Actinomycetes</taxon>
        <taxon>Micrococcales</taxon>
        <taxon>Microbacteriaceae</taxon>
        <taxon>Curtobacterium</taxon>
    </lineage>
</organism>
<evidence type="ECO:0000313" key="4">
    <source>
        <dbReference type="Proteomes" id="UP000078335"/>
    </source>
</evidence>
<proteinExistence type="inferred from homology"/>
<dbReference type="SFLD" id="SFLDS00003">
    <property type="entry name" value="Haloacid_Dehalogenase"/>
    <property type="match status" value="1"/>
</dbReference>
<comment type="caution">
    <text evidence="3">The sequence shown here is derived from an EMBL/GenBank/DDBJ whole genome shotgun (WGS) entry which is preliminary data.</text>
</comment>
<dbReference type="InterPro" id="IPR006439">
    <property type="entry name" value="HAD-SF_hydro_IA"/>
</dbReference>
<keyword evidence="4" id="KW-1185">Reference proteome</keyword>
<dbReference type="PANTHER" id="PTHR43316:SF3">
    <property type="entry name" value="HALOACID DEHALOGENASE, TYPE II (AFU_ORTHOLOGUE AFUA_2G07750)-RELATED"/>
    <property type="match status" value="1"/>
</dbReference>
<dbReference type="InterPro" id="IPR023214">
    <property type="entry name" value="HAD_sf"/>
</dbReference>
<dbReference type="SFLD" id="SFLDG01129">
    <property type="entry name" value="C1.5:_HAD__Beta-PGM__Phosphata"/>
    <property type="match status" value="1"/>
</dbReference>
<gene>
    <name evidence="3" type="ORF">NS263_09160</name>
</gene>
<name>A0ABR5S762_9MICO</name>
<dbReference type="InterPro" id="IPR023198">
    <property type="entry name" value="PGP-like_dom2"/>
</dbReference>
<evidence type="ECO:0000313" key="3">
    <source>
        <dbReference type="EMBL" id="KTR39924.1"/>
    </source>
</evidence>
<keyword evidence="2" id="KW-0378">Hydrolase</keyword>
<dbReference type="InterPro" id="IPR051540">
    <property type="entry name" value="S-2-haloacid_dehalogenase"/>
</dbReference>